<dbReference type="PANTHER" id="PTHR21198:SF7">
    <property type="entry name" value="ASPARTATE-GLUTAMATE RACEMASE FAMILY"/>
    <property type="match status" value="1"/>
</dbReference>
<evidence type="ECO:0000313" key="3">
    <source>
        <dbReference type="EMBL" id="MFD0965339.1"/>
    </source>
</evidence>
<comment type="similarity">
    <text evidence="1">Belongs to the aspartate/glutamate racemases family.</text>
</comment>
<dbReference type="InterPro" id="IPR018187">
    <property type="entry name" value="Asp/Glu_racemase_AS_1"/>
</dbReference>
<evidence type="ECO:0000313" key="4">
    <source>
        <dbReference type="Proteomes" id="UP001596996"/>
    </source>
</evidence>
<evidence type="ECO:0000256" key="1">
    <source>
        <dbReference type="ARBA" id="ARBA00007847"/>
    </source>
</evidence>
<dbReference type="PANTHER" id="PTHR21198">
    <property type="entry name" value="GLUTAMATE RACEMASE"/>
    <property type="match status" value="1"/>
</dbReference>
<dbReference type="InterPro" id="IPR033134">
    <property type="entry name" value="Asp/Glu_racemase_AS_2"/>
</dbReference>
<sequence>MKHIIGILGGMGPAATADMFQKFIQLIPASCDQNHIPLLISSIPDIPDRSACILNHQQDPEQHLLTYLHNLEKAGATCIVIACNTAHFWFDRLQAKSNVKMLSMIDSTVNCAVKMGVKKIGLLATNATVATKLYQNALEKQGIDVVLPTTEGQDQVMESIYLYKAGKIEQSVSLMEIEQQALLEQGAECIILGCTEVPLILSEAMKKQPHFYIDSTLELVKTAIDWYYQQ</sequence>
<dbReference type="RefSeq" id="WP_380817886.1">
    <property type="nucleotide sequence ID" value="NZ_JBHTJN010000001.1"/>
</dbReference>
<dbReference type="Proteomes" id="UP001596996">
    <property type="component" value="Unassembled WGS sequence"/>
</dbReference>
<dbReference type="Gene3D" id="3.40.50.1860">
    <property type="match status" value="2"/>
</dbReference>
<dbReference type="SUPFAM" id="SSF53681">
    <property type="entry name" value="Aspartate/glutamate racemase"/>
    <property type="match status" value="2"/>
</dbReference>
<name>A0ABW3I671_9PAST</name>
<dbReference type="EMBL" id="JBHTJN010000001">
    <property type="protein sequence ID" value="MFD0965339.1"/>
    <property type="molecule type" value="Genomic_DNA"/>
</dbReference>
<dbReference type="PROSITE" id="PS00924">
    <property type="entry name" value="ASP_GLU_RACEMASE_2"/>
    <property type="match status" value="1"/>
</dbReference>
<protein>
    <submittedName>
        <fullName evidence="3">Aspartate/glutamate racemase family protein</fullName>
    </submittedName>
</protein>
<proteinExistence type="inferred from homology"/>
<dbReference type="Pfam" id="PF01177">
    <property type="entry name" value="Asp_Glu_race"/>
    <property type="match status" value="1"/>
</dbReference>
<dbReference type="PROSITE" id="PS00923">
    <property type="entry name" value="ASP_GLU_RACEMASE_1"/>
    <property type="match status" value="1"/>
</dbReference>
<dbReference type="NCBIfam" id="TIGR00035">
    <property type="entry name" value="asp_race"/>
    <property type="match status" value="1"/>
</dbReference>
<organism evidence="3 4">
    <name type="scientific">Seminibacterium arietis</name>
    <dbReference type="NCBI Taxonomy" id="1173502"/>
    <lineage>
        <taxon>Bacteria</taxon>
        <taxon>Pseudomonadati</taxon>
        <taxon>Pseudomonadota</taxon>
        <taxon>Gammaproteobacteria</taxon>
        <taxon>Pasteurellales</taxon>
        <taxon>Pasteurellaceae</taxon>
        <taxon>Seminibacterium</taxon>
    </lineage>
</organism>
<accession>A0ABW3I671</accession>
<keyword evidence="4" id="KW-1185">Reference proteome</keyword>
<dbReference type="InterPro" id="IPR001920">
    <property type="entry name" value="Asp/Glu_race"/>
</dbReference>
<evidence type="ECO:0000256" key="2">
    <source>
        <dbReference type="ARBA" id="ARBA00023235"/>
    </source>
</evidence>
<keyword evidence="2" id="KW-0413">Isomerase</keyword>
<dbReference type="InterPro" id="IPR015942">
    <property type="entry name" value="Asp/Glu/hydantoin_racemase"/>
</dbReference>
<reference evidence="4" key="1">
    <citation type="journal article" date="2019" name="Int. J. Syst. Evol. Microbiol.">
        <title>The Global Catalogue of Microorganisms (GCM) 10K type strain sequencing project: providing services to taxonomists for standard genome sequencing and annotation.</title>
        <authorList>
            <consortium name="The Broad Institute Genomics Platform"/>
            <consortium name="The Broad Institute Genome Sequencing Center for Infectious Disease"/>
            <person name="Wu L."/>
            <person name="Ma J."/>
        </authorList>
    </citation>
    <scope>NUCLEOTIDE SEQUENCE [LARGE SCALE GENOMIC DNA]</scope>
    <source>
        <strain evidence="4">CCUG 61707</strain>
    </source>
</reference>
<comment type="caution">
    <text evidence="3">The sequence shown here is derived from an EMBL/GenBank/DDBJ whole genome shotgun (WGS) entry which is preliminary data.</text>
</comment>
<dbReference type="InterPro" id="IPR004380">
    <property type="entry name" value="Asp_race"/>
</dbReference>
<gene>
    <name evidence="3" type="ORF">ACFQ02_00455</name>
</gene>